<dbReference type="GO" id="GO:0016020">
    <property type="term" value="C:membrane"/>
    <property type="evidence" value="ECO:0007669"/>
    <property type="project" value="InterPro"/>
</dbReference>
<keyword evidence="2" id="KW-0418">Kinase</keyword>
<dbReference type="RefSeq" id="WP_129206491.1">
    <property type="nucleotide sequence ID" value="NZ_BMGU01000001.1"/>
</dbReference>
<dbReference type="Proteomes" id="UP000290253">
    <property type="component" value="Unassembled WGS sequence"/>
</dbReference>
<sequence length="717" mass="78341">MTTALTAGIQRKRRGLAVGIVCGLLLLSAGAALLLHSRSIGLPYHDTFASGQMDGWTAYGGSWHTAEGGVRNDSEERGAKLVTGSNRWRSYVVEADIQLIGGGDTGLIARVSDTERGVDAYSGYYAGLRTLDNTLVLGRANHGWTEFPPQHFPGGIVPGRWYHLRLSVQGCTITADARGIDAPGATQIRAEDPHCLTAGKVGLRSVAAGGMWKNVRITELPENAGPPAPTPHMMVYPTSQGSMPSSTNEVPPSLISESTPAHQAVSIRSLRMLSTSRPEHVTIHGVVTSTTPSLYVQDRSGGALVQLDRPTILRLGDEVEVEGEAHPQGLIVLITRAMASRIGGTSPLPPSSVTADQAATGMYSDMYLEVQGQFDSIEPYGTQGSLISMHDGMQTFRAIADTPEATARFRSLDRHSTIRIRGICVLGSEYTNDMVPFALLVSSPEDVKIIDGPPWWSPEHLILMAIVMLALGFVVQMLLSRAEKWRLHAVIRERERLANELHDTLAQSFAGIGFQLRAIRNRLAKKDVEIDVPYLLEDLKIATDLVRHSHDEARRSITTLRPEAIESRGLVAALEMTARRIVARGQIAIDIRVRGEARPLPLHMLDSLFRIGQEAISNAIQHGHPTRIHIEVEYGERSIILVVEDNGIGFVPRADSGGFGLSGMRRRAELIRGTLEVRSDPGGGSQIRVEVPNPERQPWFLRLTYRKRKSQENITDV</sequence>
<accession>A0A4V1NVQ4</accession>
<name>A0A4V1NVQ4_9BACT</name>
<evidence type="ECO:0000259" key="4">
    <source>
        <dbReference type="PROSITE" id="PS50109"/>
    </source>
</evidence>
<dbReference type="InterPro" id="IPR003594">
    <property type="entry name" value="HATPase_dom"/>
</dbReference>
<dbReference type="GO" id="GO:0000155">
    <property type="term" value="F:phosphorelay sensor kinase activity"/>
    <property type="evidence" value="ECO:0007669"/>
    <property type="project" value="InterPro"/>
</dbReference>
<proteinExistence type="predicted"/>
<dbReference type="Pfam" id="PF07730">
    <property type="entry name" value="HisKA_3"/>
    <property type="match status" value="1"/>
</dbReference>
<dbReference type="OrthoDB" id="103958at2"/>
<evidence type="ECO:0000313" key="6">
    <source>
        <dbReference type="Proteomes" id="UP000290253"/>
    </source>
</evidence>
<dbReference type="InterPro" id="IPR050482">
    <property type="entry name" value="Sensor_HK_TwoCompSys"/>
</dbReference>
<dbReference type="PROSITE" id="PS50109">
    <property type="entry name" value="HIS_KIN"/>
    <property type="match status" value="1"/>
</dbReference>
<dbReference type="PANTHER" id="PTHR24421">
    <property type="entry name" value="NITRATE/NITRITE SENSOR PROTEIN NARX-RELATED"/>
    <property type="match status" value="1"/>
</dbReference>
<organism evidence="5 6">
    <name type="scientific">Silvibacterium dinghuense</name>
    <dbReference type="NCBI Taxonomy" id="1560006"/>
    <lineage>
        <taxon>Bacteria</taxon>
        <taxon>Pseudomonadati</taxon>
        <taxon>Acidobacteriota</taxon>
        <taxon>Terriglobia</taxon>
        <taxon>Terriglobales</taxon>
        <taxon>Acidobacteriaceae</taxon>
        <taxon>Silvibacterium</taxon>
    </lineage>
</organism>
<dbReference type="AlphaFoldDB" id="A0A4V1NVQ4"/>
<keyword evidence="3" id="KW-0902">Two-component regulatory system</keyword>
<dbReference type="Gene3D" id="3.30.565.10">
    <property type="entry name" value="Histidine kinase-like ATPase, C-terminal domain"/>
    <property type="match status" value="1"/>
</dbReference>
<dbReference type="InterPro" id="IPR005467">
    <property type="entry name" value="His_kinase_dom"/>
</dbReference>
<dbReference type="GO" id="GO:0046983">
    <property type="term" value="F:protein dimerization activity"/>
    <property type="evidence" value="ECO:0007669"/>
    <property type="project" value="InterPro"/>
</dbReference>
<reference evidence="5 6" key="1">
    <citation type="journal article" date="2016" name="Int. J. Syst. Evol. Microbiol.">
        <title>Acidipila dinghuensis sp. nov., an acidobacterium isolated from forest soil.</title>
        <authorList>
            <person name="Jiang Y.W."/>
            <person name="Wang J."/>
            <person name="Chen M.H."/>
            <person name="Lv Y.Y."/>
            <person name="Qiu L.H."/>
        </authorList>
    </citation>
    <scope>NUCLEOTIDE SEQUENCE [LARGE SCALE GENOMIC DNA]</scope>
    <source>
        <strain evidence="5 6">DHOF10</strain>
    </source>
</reference>
<dbReference type="SUPFAM" id="SSF55874">
    <property type="entry name" value="ATPase domain of HSP90 chaperone/DNA topoisomerase II/histidine kinase"/>
    <property type="match status" value="1"/>
</dbReference>
<dbReference type="Gene3D" id="2.60.120.560">
    <property type="entry name" value="Exo-inulinase, domain 1"/>
    <property type="match status" value="1"/>
</dbReference>
<dbReference type="InterPro" id="IPR011712">
    <property type="entry name" value="Sig_transdc_His_kin_sub3_dim/P"/>
</dbReference>
<dbReference type="Pfam" id="PF02518">
    <property type="entry name" value="HATPase_c"/>
    <property type="match status" value="1"/>
</dbReference>
<dbReference type="PANTHER" id="PTHR24421:SF62">
    <property type="entry name" value="SENSORY TRANSDUCTION HISTIDINE KINASE"/>
    <property type="match status" value="1"/>
</dbReference>
<dbReference type="CDD" id="cd16917">
    <property type="entry name" value="HATPase_UhpB-NarQ-NarX-like"/>
    <property type="match status" value="1"/>
</dbReference>
<dbReference type="SMART" id="SM00387">
    <property type="entry name" value="HATPase_c"/>
    <property type="match status" value="1"/>
</dbReference>
<evidence type="ECO:0000313" key="5">
    <source>
        <dbReference type="EMBL" id="RXS96732.1"/>
    </source>
</evidence>
<keyword evidence="6" id="KW-1185">Reference proteome</keyword>
<dbReference type="InterPro" id="IPR036890">
    <property type="entry name" value="HATPase_C_sf"/>
</dbReference>
<evidence type="ECO:0000256" key="1">
    <source>
        <dbReference type="ARBA" id="ARBA00022679"/>
    </source>
</evidence>
<keyword evidence="1" id="KW-0808">Transferase</keyword>
<gene>
    <name evidence="5" type="ORF">ESZ00_01935</name>
</gene>
<evidence type="ECO:0000256" key="3">
    <source>
        <dbReference type="ARBA" id="ARBA00023012"/>
    </source>
</evidence>
<evidence type="ECO:0000256" key="2">
    <source>
        <dbReference type="ARBA" id="ARBA00022777"/>
    </source>
</evidence>
<protein>
    <recommendedName>
        <fullName evidence="4">Histidine kinase domain-containing protein</fullName>
    </recommendedName>
</protein>
<dbReference type="Gene3D" id="1.20.5.1930">
    <property type="match status" value="1"/>
</dbReference>
<comment type="caution">
    <text evidence="5">The sequence shown here is derived from an EMBL/GenBank/DDBJ whole genome shotgun (WGS) entry which is preliminary data.</text>
</comment>
<dbReference type="EMBL" id="SDMK01000001">
    <property type="protein sequence ID" value="RXS96732.1"/>
    <property type="molecule type" value="Genomic_DNA"/>
</dbReference>
<feature type="domain" description="Histidine kinase" evidence="4">
    <location>
        <begin position="608"/>
        <end position="695"/>
    </location>
</feature>